<keyword evidence="9" id="KW-1185">Reference proteome</keyword>
<dbReference type="Pfam" id="PF07690">
    <property type="entry name" value="MFS_1"/>
    <property type="match status" value="1"/>
</dbReference>
<evidence type="ECO:0000256" key="6">
    <source>
        <dbReference type="SAM" id="Phobius"/>
    </source>
</evidence>
<evidence type="ECO:0000313" key="8">
    <source>
        <dbReference type="EMBL" id="QUD90234.1"/>
    </source>
</evidence>
<dbReference type="PROSITE" id="PS50850">
    <property type="entry name" value="MFS"/>
    <property type="match status" value="1"/>
</dbReference>
<evidence type="ECO:0000313" key="9">
    <source>
        <dbReference type="Proteomes" id="UP000676409"/>
    </source>
</evidence>
<evidence type="ECO:0000256" key="2">
    <source>
        <dbReference type="ARBA" id="ARBA00022475"/>
    </source>
</evidence>
<evidence type="ECO:0000256" key="1">
    <source>
        <dbReference type="ARBA" id="ARBA00004651"/>
    </source>
</evidence>
<keyword evidence="2" id="KW-1003">Cell membrane</keyword>
<accession>A0A975G465</accession>
<feature type="transmembrane region" description="Helical" evidence="6">
    <location>
        <begin position="281"/>
        <end position="301"/>
    </location>
</feature>
<name>A0A975G465_9CAUL</name>
<feature type="transmembrane region" description="Helical" evidence="6">
    <location>
        <begin position="368"/>
        <end position="389"/>
    </location>
</feature>
<organism evidence="8 9">
    <name type="scientific">Phenylobacterium montanum</name>
    <dbReference type="NCBI Taxonomy" id="2823693"/>
    <lineage>
        <taxon>Bacteria</taxon>
        <taxon>Pseudomonadati</taxon>
        <taxon>Pseudomonadota</taxon>
        <taxon>Alphaproteobacteria</taxon>
        <taxon>Caulobacterales</taxon>
        <taxon>Caulobacteraceae</taxon>
        <taxon>Phenylobacterium</taxon>
    </lineage>
</organism>
<feature type="transmembrane region" description="Helical" evidence="6">
    <location>
        <begin position="307"/>
        <end position="328"/>
    </location>
</feature>
<sequence>MKKLSTTENHLLVLLACAEAALLLDRLAVGFLAPFLIPDLKLSNLQLGLLSSLFSLSFAVSGYLVSSLADRFGRRWTWITALILLFSAASAACGTSNSFTSLAAARIVLGTLEGPFLPIALAVMRERSSPARRSFNLAFVQNVGAFLLAQLAGPIILIGLAVHHGWRAAFLFTAVPGVGIAAVMFMMRRNVAQGVRPLAQTGVATTTAEAAWDRNVWVCVGIAACMGSWILLQMTFLPKYLVQAGLTPTHMSLVMSLLGVGGCAASITLPPLSDRLGRRYALRIGIALGLIGPLVALTVHAPLVLSVGILVGSIGLGCAPLYTSIIPADSSGHASTARAMAMVAGSSAIFGGVIAPSIGGILADRFGLSAILVLADVLAGLGLLLTLWLRRPIVTDTVEAAVTLQATTS</sequence>
<comment type="subcellular location">
    <subcellularLocation>
        <location evidence="1">Cell membrane</location>
        <topology evidence="1">Multi-pass membrane protein</topology>
    </subcellularLocation>
</comment>
<dbReference type="InterPro" id="IPR050189">
    <property type="entry name" value="MFS_Efflux_Transporters"/>
</dbReference>
<feature type="domain" description="Major facilitator superfamily (MFS) profile" evidence="7">
    <location>
        <begin position="11"/>
        <end position="394"/>
    </location>
</feature>
<feature type="transmembrane region" description="Helical" evidence="6">
    <location>
        <begin position="249"/>
        <end position="269"/>
    </location>
</feature>
<dbReference type="InterPro" id="IPR036259">
    <property type="entry name" value="MFS_trans_sf"/>
</dbReference>
<evidence type="ECO:0000256" key="5">
    <source>
        <dbReference type="ARBA" id="ARBA00023136"/>
    </source>
</evidence>
<evidence type="ECO:0000256" key="3">
    <source>
        <dbReference type="ARBA" id="ARBA00022692"/>
    </source>
</evidence>
<protein>
    <submittedName>
        <fullName evidence="8">MFS transporter</fullName>
    </submittedName>
</protein>
<evidence type="ECO:0000259" key="7">
    <source>
        <dbReference type="PROSITE" id="PS50850"/>
    </source>
</evidence>
<feature type="transmembrane region" description="Helical" evidence="6">
    <location>
        <begin position="135"/>
        <end position="162"/>
    </location>
</feature>
<dbReference type="GO" id="GO:0022857">
    <property type="term" value="F:transmembrane transporter activity"/>
    <property type="evidence" value="ECO:0007669"/>
    <property type="project" value="InterPro"/>
</dbReference>
<dbReference type="GO" id="GO:0005886">
    <property type="term" value="C:plasma membrane"/>
    <property type="evidence" value="ECO:0007669"/>
    <property type="project" value="UniProtKB-SubCell"/>
</dbReference>
<feature type="transmembrane region" description="Helical" evidence="6">
    <location>
        <begin position="168"/>
        <end position="187"/>
    </location>
</feature>
<dbReference type="RefSeq" id="WP_211940285.1">
    <property type="nucleotide sequence ID" value="NZ_CP073078.1"/>
</dbReference>
<dbReference type="PANTHER" id="PTHR43124">
    <property type="entry name" value="PURINE EFFLUX PUMP PBUE"/>
    <property type="match status" value="1"/>
</dbReference>
<feature type="transmembrane region" description="Helical" evidence="6">
    <location>
        <begin position="340"/>
        <end position="362"/>
    </location>
</feature>
<dbReference type="Gene3D" id="1.20.1250.20">
    <property type="entry name" value="MFS general substrate transporter like domains"/>
    <property type="match status" value="2"/>
</dbReference>
<dbReference type="Proteomes" id="UP000676409">
    <property type="component" value="Chromosome"/>
</dbReference>
<dbReference type="InterPro" id="IPR011701">
    <property type="entry name" value="MFS"/>
</dbReference>
<feature type="transmembrane region" description="Helical" evidence="6">
    <location>
        <begin position="12"/>
        <end position="37"/>
    </location>
</feature>
<proteinExistence type="predicted"/>
<feature type="transmembrane region" description="Helical" evidence="6">
    <location>
        <begin position="49"/>
        <end position="69"/>
    </location>
</feature>
<feature type="transmembrane region" description="Helical" evidence="6">
    <location>
        <begin position="103"/>
        <end position="123"/>
    </location>
</feature>
<dbReference type="PANTHER" id="PTHR43124:SF3">
    <property type="entry name" value="CHLORAMPHENICOL EFFLUX PUMP RV0191"/>
    <property type="match status" value="1"/>
</dbReference>
<dbReference type="SUPFAM" id="SSF103473">
    <property type="entry name" value="MFS general substrate transporter"/>
    <property type="match status" value="1"/>
</dbReference>
<feature type="transmembrane region" description="Helical" evidence="6">
    <location>
        <begin position="76"/>
        <end position="97"/>
    </location>
</feature>
<dbReference type="AlphaFoldDB" id="A0A975G465"/>
<keyword evidence="3 6" id="KW-0812">Transmembrane</keyword>
<dbReference type="EMBL" id="CP073078">
    <property type="protein sequence ID" value="QUD90234.1"/>
    <property type="molecule type" value="Genomic_DNA"/>
</dbReference>
<keyword evidence="4 6" id="KW-1133">Transmembrane helix</keyword>
<reference evidence="8" key="1">
    <citation type="submission" date="2021-04" db="EMBL/GenBank/DDBJ databases">
        <title>The complete genome sequence of Caulobacter sp. S6.</title>
        <authorList>
            <person name="Tang Y."/>
            <person name="Ouyang W."/>
            <person name="Liu Q."/>
            <person name="Huang B."/>
            <person name="Guo Z."/>
            <person name="Lei P."/>
        </authorList>
    </citation>
    <scope>NUCLEOTIDE SEQUENCE</scope>
    <source>
        <strain evidence="8">S6</strain>
    </source>
</reference>
<keyword evidence="5 6" id="KW-0472">Membrane</keyword>
<gene>
    <name evidence="8" type="ORF">KCG34_10405</name>
</gene>
<feature type="transmembrane region" description="Helical" evidence="6">
    <location>
        <begin position="216"/>
        <end position="237"/>
    </location>
</feature>
<dbReference type="InterPro" id="IPR020846">
    <property type="entry name" value="MFS_dom"/>
</dbReference>
<evidence type="ECO:0000256" key="4">
    <source>
        <dbReference type="ARBA" id="ARBA00022989"/>
    </source>
</evidence>
<dbReference type="KEGG" id="caul:KCG34_10405"/>